<evidence type="ECO:0000256" key="1">
    <source>
        <dbReference type="ARBA" id="ARBA00010211"/>
    </source>
</evidence>
<dbReference type="AlphaFoldDB" id="A0A317ZNE9"/>
<dbReference type="InterPro" id="IPR036663">
    <property type="entry name" value="Fumarylacetoacetase_C_sf"/>
</dbReference>
<evidence type="ECO:0000259" key="3">
    <source>
        <dbReference type="Pfam" id="PF01557"/>
    </source>
</evidence>
<accession>A0A317ZNE9</accession>
<feature type="domain" description="Fumarylacetoacetase-like C-terminal" evidence="3">
    <location>
        <begin position="76"/>
        <end position="281"/>
    </location>
</feature>
<dbReference type="InterPro" id="IPR051121">
    <property type="entry name" value="FAH"/>
</dbReference>
<dbReference type="GO" id="GO:0046872">
    <property type="term" value="F:metal ion binding"/>
    <property type="evidence" value="ECO:0007669"/>
    <property type="project" value="UniProtKB-KW"/>
</dbReference>
<dbReference type="Gene3D" id="3.90.850.10">
    <property type="entry name" value="Fumarylacetoacetase-like, C-terminal domain"/>
    <property type="match status" value="1"/>
</dbReference>
<proteinExistence type="inferred from homology"/>
<evidence type="ECO:0000313" key="4">
    <source>
        <dbReference type="EMBL" id="PXA68052.1"/>
    </source>
</evidence>
<dbReference type="OrthoDB" id="9805307at2"/>
<evidence type="ECO:0000256" key="2">
    <source>
        <dbReference type="ARBA" id="ARBA00022723"/>
    </source>
</evidence>
<comment type="caution">
    <text evidence="4">The sequence shown here is derived from an EMBL/GenBank/DDBJ whole genome shotgun (WGS) entry which is preliminary data.</text>
</comment>
<dbReference type="SUPFAM" id="SSF56529">
    <property type="entry name" value="FAH"/>
    <property type="match status" value="1"/>
</dbReference>
<dbReference type="GO" id="GO:0003824">
    <property type="term" value="F:catalytic activity"/>
    <property type="evidence" value="ECO:0007669"/>
    <property type="project" value="InterPro"/>
</dbReference>
<dbReference type="PANTHER" id="PTHR42796:SF4">
    <property type="entry name" value="FUMARYLACETOACETATE HYDROLASE DOMAIN-CONTAINING PROTEIN 2A"/>
    <property type="match status" value="1"/>
</dbReference>
<organism evidence="4 5">
    <name type="scientific">Cryobacterium arcticum</name>
    <dbReference type="NCBI Taxonomy" id="670052"/>
    <lineage>
        <taxon>Bacteria</taxon>
        <taxon>Bacillati</taxon>
        <taxon>Actinomycetota</taxon>
        <taxon>Actinomycetes</taxon>
        <taxon>Micrococcales</taxon>
        <taxon>Microbacteriaceae</taxon>
        <taxon>Cryobacterium</taxon>
    </lineage>
</organism>
<protein>
    <recommendedName>
        <fullName evidence="3">Fumarylacetoacetase-like C-terminal domain-containing protein</fullName>
    </recommendedName>
</protein>
<dbReference type="Pfam" id="PF01557">
    <property type="entry name" value="FAA_hydrolase"/>
    <property type="match status" value="1"/>
</dbReference>
<dbReference type="PANTHER" id="PTHR42796">
    <property type="entry name" value="FUMARYLACETOACETATE HYDROLASE DOMAIN-CONTAINING PROTEIN 2A-RELATED"/>
    <property type="match status" value="1"/>
</dbReference>
<evidence type="ECO:0000313" key="5">
    <source>
        <dbReference type="Proteomes" id="UP000246722"/>
    </source>
</evidence>
<gene>
    <name evidence="4" type="ORF">CTB96_15485</name>
</gene>
<keyword evidence="5" id="KW-1185">Reference proteome</keyword>
<keyword evidence="2" id="KW-0479">Metal-binding</keyword>
<dbReference type="RefSeq" id="WP_110127723.1">
    <property type="nucleotide sequence ID" value="NZ_QHLY01000012.1"/>
</dbReference>
<dbReference type="GO" id="GO:0044281">
    <property type="term" value="P:small molecule metabolic process"/>
    <property type="evidence" value="ECO:0007669"/>
    <property type="project" value="UniProtKB-ARBA"/>
</dbReference>
<dbReference type="EMBL" id="QHLY01000012">
    <property type="protein sequence ID" value="PXA68052.1"/>
    <property type="molecule type" value="Genomic_DNA"/>
</dbReference>
<dbReference type="Proteomes" id="UP000246722">
    <property type="component" value="Unassembled WGS sequence"/>
</dbReference>
<dbReference type="InterPro" id="IPR011234">
    <property type="entry name" value="Fumarylacetoacetase-like_C"/>
</dbReference>
<name>A0A317ZNE9_9MICO</name>
<comment type="similarity">
    <text evidence="1">Belongs to the FAH family.</text>
</comment>
<sequence length="287" mass="30394">MTTFLRLGPLAHEIPAIEVDGVVYDLRPVTGDIDGAFLADDGIRRARDAANDGALPALPNAAELRVGAPIARPQAVLCIGQNYAAHAAESGSAPPTVPILFFKHPNTVVGGFDDLMLPKSSTQVDWEVELGVVIGTRASYLDSIEDALAHVAGYVVSHDVSERVWQKDLSGGQWSKGKIAAGFNPLGPCLVPADEVDPQALRIWSRVNGEQRQDSSTADMIFSVAHLVWHLSQFTVLEPGDLINTGTPEGVAMSGRFPFLAAGDTIELGIEGLGSQSQQVVAWTPAG</sequence>
<reference evidence="4 5" key="1">
    <citation type="submission" date="2018-05" db="EMBL/GenBank/DDBJ databases">
        <title>Genetic diversity of glacier-inhabiting Cryobacterium bacteria in China and description of Cryobacterium mengkeensis sp. nov. and Arthrobacter glacialis sp. nov.</title>
        <authorList>
            <person name="Liu Q."/>
            <person name="Xin Y.-H."/>
        </authorList>
    </citation>
    <scope>NUCLEOTIDE SEQUENCE [LARGE SCALE GENOMIC DNA]</scope>
    <source>
        <strain evidence="4 5">SK-1</strain>
    </source>
</reference>